<feature type="transmembrane region" description="Helical" evidence="1">
    <location>
        <begin position="12"/>
        <end position="29"/>
    </location>
</feature>
<evidence type="ECO:0000313" key="2">
    <source>
        <dbReference type="EMBL" id="PQJ09027.1"/>
    </source>
</evidence>
<organism evidence="2 3">
    <name type="scientific">Flavipsychrobacter stenotrophus</name>
    <dbReference type="NCBI Taxonomy" id="2077091"/>
    <lineage>
        <taxon>Bacteria</taxon>
        <taxon>Pseudomonadati</taxon>
        <taxon>Bacteroidota</taxon>
        <taxon>Chitinophagia</taxon>
        <taxon>Chitinophagales</taxon>
        <taxon>Chitinophagaceae</taxon>
        <taxon>Flavipsychrobacter</taxon>
    </lineage>
</organism>
<evidence type="ECO:0000256" key="1">
    <source>
        <dbReference type="SAM" id="Phobius"/>
    </source>
</evidence>
<proteinExistence type="predicted"/>
<keyword evidence="1" id="KW-0472">Membrane</keyword>
<protein>
    <submittedName>
        <fullName evidence="2">Uncharacterized protein</fullName>
    </submittedName>
</protein>
<comment type="caution">
    <text evidence="2">The sequence shown here is derived from an EMBL/GenBank/DDBJ whole genome shotgun (WGS) entry which is preliminary data.</text>
</comment>
<dbReference type="Proteomes" id="UP000239872">
    <property type="component" value="Unassembled WGS sequence"/>
</dbReference>
<keyword evidence="1" id="KW-1133">Transmembrane helix</keyword>
<name>A0A2S7SQY3_9BACT</name>
<evidence type="ECO:0000313" key="3">
    <source>
        <dbReference type="Proteomes" id="UP000239872"/>
    </source>
</evidence>
<accession>A0A2S7SQY3</accession>
<keyword evidence="3" id="KW-1185">Reference proteome</keyword>
<dbReference type="EMBL" id="PPSL01000008">
    <property type="protein sequence ID" value="PQJ09027.1"/>
    <property type="molecule type" value="Genomic_DNA"/>
</dbReference>
<reference evidence="2 3" key="1">
    <citation type="submission" date="2018-01" db="EMBL/GenBank/DDBJ databases">
        <title>A novel member of the phylum Bacteroidetes isolated from glacier ice.</title>
        <authorList>
            <person name="Liu Q."/>
            <person name="Xin Y.-H."/>
        </authorList>
    </citation>
    <scope>NUCLEOTIDE SEQUENCE [LARGE SCALE GENOMIC DNA]</scope>
    <source>
        <strain evidence="2 3">RB1R16</strain>
    </source>
</reference>
<feature type="transmembrane region" description="Helical" evidence="1">
    <location>
        <begin position="41"/>
        <end position="62"/>
    </location>
</feature>
<sequence length="164" mass="18766">MKIGPNKIELWGSALGIIFYIGLLINIICDDFHTSLGQLDYITTVMIAFCLVLLTTITALGIRMYSLTTGIIIDNTSNKLTITYLFKKTESISVDEMDGYTTTRIRRRTNYDEGIMLYMTNGNRLLLSDTSLKDYRPVVSFLEDNAITARGAEKFSFFKYYFRK</sequence>
<dbReference type="RefSeq" id="WP_105041148.1">
    <property type="nucleotide sequence ID" value="NZ_PPSL01000008.1"/>
</dbReference>
<dbReference type="AlphaFoldDB" id="A0A2S7SQY3"/>
<keyword evidence="1" id="KW-0812">Transmembrane</keyword>
<gene>
    <name evidence="2" type="ORF">CJD36_020835</name>
</gene>